<reference evidence="2 3" key="1">
    <citation type="submission" date="2023-09" db="EMBL/GenBank/DDBJ databases">
        <title>Multi-omics analysis of a traditional fermented food reveals byproduct-associated fungal strains for waste-to-food upcycling.</title>
        <authorList>
            <consortium name="Lawrence Berkeley National Laboratory"/>
            <person name="Rekdal V.M."/>
            <person name="Villalobos-Escobedo J.M."/>
            <person name="Rodriguez-Valeron N."/>
            <person name="Garcia M.O."/>
            <person name="Vasquez D.P."/>
            <person name="Damayanti I."/>
            <person name="Sorensen P.M."/>
            <person name="Baidoo E.E."/>
            <person name="De Carvalho A.C."/>
            <person name="Riley R."/>
            <person name="Lipzen A."/>
            <person name="He G."/>
            <person name="Yan M."/>
            <person name="Haridas S."/>
            <person name="Daum C."/>
            <person name="Yoshinaga Y."/>
            <person name="Ng V."/>
            <person name="Grigoriev I.V."/>
            <person name="Munk R."/>
            <person name="Nuraida L."/>
            <person name="Wijaya C.H."/>
            <person name="Morales P.-C."/>
            <person name="Keasling J.D."/>
        </authorList>
    </citation>
    <scope>NUCLEOTIDE SEQUENCE [LARGE SCALE GENOMIC DNA]</scope>
    <source>
        <strain evidence="2 3">FGSC 2613</strain>
    </source>
</reference>
<gene>
    <name evidence="2" type="ORF">QR685DRAFT_513877</name>
</gene>
<dbReference type="EMBL" id="JAVLET010000001">
    <property type="protein sequence ID" value="KAL0475847.1"/>
    <property type="molecule type" value="Genomic_DNA"/>
</dbReference>
<feature type="region of interest" description="Disordered" evidence="1">
    <location>
        <begin position="623"/>
        <end position="648"/>
    </location>
</feature>
<sequence length="648" mass="74431">MSDNDMIMAEEIANLPCHDMAQDDFQQMWMDHWPRADEIGPGNRHSGITCLIVVVRHILGLFPQSERNEILRFADDAEQHQDVPENERGTLRAILMEDNKAAIEKITAIFPQETDQPMSFEALILSRPYWRSLWNHPRFSLYDPCTYSRHLEGPYRTSRRSYNPINCGGQPHFTWDGAESQTLGERIDEYFGHFEFKDSKNRTVYQTRTLANPHVVSLRYSSTNPNRHFYNDLSHFELPVMDVHHTVANIRYNAVIGVRLRDEQQSFDSVQLYHRVRFPTKNTHEPLGPPWSDDWQLEDGGEFMMFYVRSAPRPVLSSPLTGSSDSAGPMFPPESPSITERSLKRKRRGSANLDPGGNHQPSPSRLPPIQITISSDSSTTYSSTPTPSEHTRSELEPNMDDSDSTGKQRESELRWSSTPSPPMASIEEFGPESQSGRDHEAEDEHLSSDEGHMHWEQESEDDVGNHSAYHENEGQEHRDEQNLEPVGEQRARTALFPTLLISRAAELQHVSELYRFLQETDRSQALRATEDREFLLTRVTEDREFLLNVLRMSNDRESRAAPAAPAAPAAVQSWQRDMEERISSTITASMEALSNRMTASMQAWQERMELRIEEHISNAITASVQGVHAQEQRHQEQRRSQEQRHPQE</sequence>
<feature type="compositionally biased region" description="Low complexity" evidence="1">
    <location>
        <begin position="367"/>
        <end position="388"/>
    </location>
</feature>
<accession>A0ABR3DTA5</accession>
<dbReference type="Proteomes" id="UP001451303">
    <property type="component" value="Unassembled WGS sequence"/>
</dbReference>
<feature type="compositionally biased region" description="Basic and acidic residues" evidence="1">
    <location>
        <begin position="435"/>
        <end position="457"/>
    </location>
</feature>
<evidence type="ECO:0000313" key="3">
    <source>
        <dbReference type="Proteomes" id="UP001451303"/>
    </source>
</evidence>
<keyword evidence="3" id="KW-1185">Reference proteome</keyword>
<name>A0ABR3DTA5_NEUIN</name>
<organism evidence="2 3">
    <name type="scientific">Neurospora intermedia</name>
    <dbReference type="NCBI Taxonomy" id="5142"/>
    <lineage>
        <taxon>Eukaryota</taxon>
        <taxon>Fungi</taxon>
        <taxon>Dikarya</taxon>
        <taxon>Ascomycota</taxon>
        <taxon>Pezizomycotina</taxon>
        <taxon>Sordariomycetes</taxon>
        <taxon>Sordariomycetidae</taxon>
        <taxon>Sordariales</taxon>
        <taxon>Sordariaceae</taxon>
        <taxon>Neurospora</taxon>
    </lineage>
</organism>
<feature type="region of interest" description="Disordered" evidence="1">
    <location>
        <begin position="317"/>
        <end position="486"/>
    </location>
</feature>
<proteinExistence type="predicted"/>
<evidence type="ECO:0000313" key="2">
    <source>
        <dbReference type="EMBL" id="KAL0475847.1"/>
    </source>
</evidence>
<feature type="compositionally biased region" description="Basic and acidic residues" evidence="1">
    <location>
        <begin position="468"/>
        <end position="486"/>
    </location>
</feature>
<protein>
    <submittedName>
        <fullName evidence="2">Uncharacterized protein</fullName>
    </submittedName>
</protein>
<evidence type="ECO:0000256" key="1">
    <source>
        <dbReference type="SAM" id="MobiDB-lite"/>
    </source>
</evidence>
<feature type="compositionally biased region" description="Basic and acidic residues" evidence="1">
    <location>
        <begin position="630"/>
        <end position="648"/>
    </location>
</feature>
<comment type="caution">
    <text evidence="2">The sequence shown here is derived from an EMBL/GenBank/DDBJ whole genome shotgun (WGS) entry which is preliminary data.</text>
</comment>
<feature type="compositionally biased region" description="Basic and acidic residues" evidence="1">
    <location>
        <begin position="404"/>
        <end position="413"/>
    </location>
</feature>